<gene>
    <name evidence="4" type="ORF">J8C06_06245</name>
</gene>
<evidence type="ECO:0000259" key="3">
    <source>
        <dbReference type="Pfam" id="PF00535"/>
    </source>
</evidence>
<reference evidence="4 5" key="1">
    <citation type="submission" date="2021-03" db="EMBL/GenBank/DDBJ databases">
        <title>Genomic and phenotypic characterization of Chloracidobacterium isolates provides evidence for multiple species.</title>
        <authorList>
            <person name="Saini M.K."/>
            <person name="Costas A.M.G."/>
            <person name="Tank M."/>
            <person name="Bryant D.A."/>
        </authorList>
    </citation>
    <scope>NUCLEOTIDE SEQUENCE [LARGE SCALE GENOMIC DNA]</scope>
    <source>
        <strain evidence="4 5">BV2-C</strain>
    </source>
</reference>
<feature type="region of interest" description="Disordered" evidence="2">
    <location>
        <begin position="251"/>
        <end position="274"/>
    </location>
</feature>
<dbReference type="Proteomes" id="UP000676506">
    <property type="component" value="Chromosome 1"/>
</dbReference>
<keyword evidence="5" id="KW-1185">Reference proteome</keyword>
<dbReference type="CDD" id="cd02511">
    <property type="entry name" value="Beta4Glucosyltransferase"/>
    <property type="match status" value="1"/>
</dbReference>
<organism evidence="4 5">
    <name type="scientific">Chloracidobacterium validum</name>
    <dbReference type="NCBI Taxonomy" id="2821543"/>
    <lineage>
        <taxon>Bacteria</taxon>
        <taxon>Pseudomonadati</taxon>
        <taxon>Acidobacteriota</taxon>
        <taxon>Terriglobia</taxon>
        <taxon>Terriglobales</taxon>
        <taxon>Acidobacteriaceae</taxon>
        <taxon>Chloracidobacterium</taxon>
    </lineage>
</organism>
<dbReference type="RefSeq" id="WP_211427868.1">
    <property type="nucleotide sequence ID" value="NZ_CP072648.1"/>
</dbReference>
<comment type="similarity">
    <text evidence="1">Belongs to the glycosyltransferase 2 family. WaaE/KdtX subfamily.</text>
</comment>
<dbReference type="EMBL" id="CP072648">
    <property type="protein sequence ID" value="QUW01977.1"/>
    <property type="molecule type" value="Genomic_DNA"/>
</dbReference>
<sequence length="274" mass="30458">MPSLAVVIIARNEAARLPAALDSVDWADERIVVVDASTTDDTAEVAASHGARAVLHPFTGYAAQRNFGDTLTTCDWVFCLDADERATPQLRDVIGQALRAPSPYTAFTVRRRNRYLGHWVRHGGWYPDRQLRLYRRGAGVWRGEFIHESFKAEGSVGHLDGDIDHEAITSLADHQSKMNRYTDLAAQALRASGTSIPLWKLLLWPPATFFKTYLLKRGCLDGFAGLCIAWFAAHYVFLKYAKARTLAAPNDGVHSTNDAAGEQGREKRRSPVLH</sequence>
<evidence type="ECO:0000313" key="5">
    <source>
        <dbReference type="Proteomes" id="UP000676506"/>
    </source>
</evidence>
<protein>
    <submittedName>
        <fullName evidence="4">Glycosyltransferase family 2 protein</fullName>
    </submittedName>
</protein>
<dbReference type="SUPFAM" id="SSF53448">
    <property type="entry name" value="Nucleotide-diphospho-sugar transferases"/>
    <property type="match status" value="1"/>
</dbReference>
<evidence type="ECO:0000256" key="1">
    <source>
        <dbReference type="ARBA" id="ARBA00038494"/>
    </source>
</evidence>
<evidence type="ECO:0000256" key="2">
    <source>
        <dbReference type="SAM" id="MobiDB-lite"/>
    </source>
</evidence>
<proteinExistence type="inferred from homology"/>
<dbReference type="PANTHER" id="PTHR43630:SF2">
    <property type="entry name" value="GLYCOSYLTRANSFERASE"/>
    <property type="match status" value="1"/>
</dbReference>
<accession>A0ABX8B4S1</accession>
<dbReference type="Gene3D" id="3.90.550.10">
    <property type="entry name" value="Spore Coat Polysaccharide Biosynthesis Protein SpsA, Chain A"/>
    <property type="match status" value="1"/>
</dbReference>
<dbReference type="InterPro" id="IPR029044">
    <property type="entry name" value="Nucleotide-diphossugar_trans"/>
</dbReference>
<dbReference type="PANTHER" id="PTHR43630">
    <property type="entry name" value="POLY-BETA-1,6-N-ACETYL-D-GLUCOSAMINE SYNTHASE"/>
    <property type="match status" value="1"/>
</dbReference>
<name>A0ABX8B4S1_9BACT</name>
<dbReference type="InterPro" id="IPR001173">
    <property type="entry name" value="Glyco_trans_2-like"/>
</dbReference>
<dbReference type="Pfam" id="PF00535">
    <property type="entry name" value="Glycos_transf_2"/>
    <property type="match status" value="1"/>
</dbReference>
<feature type="domain" description="Glycosyltransferase 2-like" evidence="3">
    <location>
        <begin position="6"/>
        <end position="132"/>
    </location>
</feature>
<evidence type="ECO:0000313" key="4">
    <source>
        <dbReference type="EMBL" id="QUW01977.1"/>
    </source>
</evidence>